<dbReference type="EMBL" id="CAJRAF010000004">
    <property type="protein sequence ID" value="CAG5017134.1"/>
    <property type="molecule type" value="Genomic_DNA"/>
</dbReference>
<accession>A0A916JIV9</accession>
<evidence type="ECO:0000313" key="1">
    <source>
        <dbReference type="EMBL" id="CAG5017134.1"/>
    </source>
</evidence>
<proteinExistence type="predicted"/>
<protein>
    <submittedName>
        <fullName evidence="1">Uncharacterized protein</fullName>
    </submittedName>
</protein>
<dbReference type="AlphaFoldDB" id="A0A916JIV9"/>
<evidence type="ECO:0000313" key="2">
    <source>
        <dbReference type="Proteomes" id="UP000680038"/>
    </source>
</evidence>
<comment type="caution">
    <text evidence="1">The sequence shown here is derived from an EMBL/GenBank/DDBJ whole genome shotgun (WGS) entry which is preliminary data.</text>
</comment>
<reference evidence="1" key="1">
    <citation type="submission" date="2021-04" db="EMBL/GenBank/DDBJ databases">
        <authorList>
            <person name="Rodrigo-Torres L."/>
            <person name="Arahal R. D."/>
            <person name="Lucena T."/>
        </authorList>
    </citation>
    <scope>NUCLEOTIDE SEQUENCE</scope>
    <source>
        <strain evidence="1">CECT 9275</strain>
    </source>
</reference>
<sequence length="60" mass="6419">MMLNSGFALNKPGKVNLFITRDEAGCCTGASQHRLVRVGGSALIIYKLLKKAIKTISIGL</sequence>
<organism evidence="1 2">
    <name type="scientific">Dyadobacter helix</name>
    <dbReference type="NCBI Taxonomy" id="2822344"/>
    <lineage>
        <taxon>Bacteria</taxon>
        <taxon>Pseudomonadati</taxon>
        <taxon>Bacteroidota</taxon>
        <taxon>Cytophagia</taxon>
        <taxon>Cytophagales</taxon>
        <taxon>Spirosomataceae</taxon>
        <taxon>Dyadobacter</taxon>
    </lineage>
</organism>
<name>A0A916JIV9_9BACT</name>
<keyword evidence="2" id="KW-1185">Reference proteome</keyword>
<dbReference type="Proteomes" id="UP000680038">
    <property type="component" value="Unassembled WGS sequence"/>
</dbReference>
<gene>
    <name evidence="1" type="ORF">DYBT9275_05708</name>
</gene>